<comment type="caution">
    <text evidence="2">The sequence shown here is derived from an EMBL/GenBank/DDBJ whole genome shotgun (WGS) entry which is preliminary data.</text>
</comment>
<gene>
    <name evidence="2" type="ORF">HaLaN_27836</name>
</gene>
<feature type="region of interest" description="Disordered" evidence="1">
    <location>
        <begin position="245"/>
        <end position="317"/>
    </location>
</feature>
<evidence type="ECO:0000313" key="2">
    <source>
        <dbReference type="EMBL" id="GFH29205.1"/>
    </source>
</evidence>
<proteinExistence type="predicted"/>
<dbReference type="AlphaFoldDB" id="A0A6A0A994"/>
<dbReference type="Proteomes" id="UP000485058">
    <property type="component" value="Unassembled WGS sequence"/>
</dbReference>
<protein>
    <submittedName>
        <fullName evidence="2">Uncharacterized protein</fullName>
    </submittedName>
</protein>
<accession>A0A6A0A994</accession>
<evidence type="ECO:0000313" key="3">
    <source>
        <dbReference type="Proteomes" id="UP000485058"/>
    </source>
</evidence>
<sequence>MPLPSLQPPPHRLQLVALEGRREAQLALEAGELPFTDTRLPTTAAPLPCHLAPARSARAPSQSLSVSTTPAESPAFASDALALSLLLAATGMHPTPSAELPPADEGTASGQAAGGTALAYTLAKAAGAGAGGPAGAASSQCSAGSQEGGGLPGSSSVGSAGGGGGGPAKPHGVIKPQARRHALAAASVHNLHRMADPGQLASAGSLPPNLAGLSGLGCWGEVARSGPTAAGPLGLLGAALVSKGGAGGQPNKPELSTGVSEPAGPGVKSSGPSMGRSGGAVEGGLRPADTEGGGPYGGHGEDLGSVGDDERGGDEAVCGRVKAGKGLRLYKGRSGGKFR</sequence>
<feature type="compositionally biased region" description="Low complexity" evidence="1">
    <location>
        <begin position="135"/>
        <end position="145"/>
    </location>
</feature>
<organism evidence="2 3">
    <name type="scientific">Haematococcus lacustris</name>
    <name type="common">Green alga</name>
    <name type="synonym">Haematococcus pluvialis</name>
    <dbReference type="NCBI Taxonomy" id="44745"/>
    <lineage>
        <taxon>Eukaryota</taxon>
        <taxon>Viridiplantae</taxon>
        <taxon>Chlorophyta</taxon>
        <taxon>core chlorophytes</taxon>
        <taxon>Chlorophyceae</taxon>
        <taxon>CS clade</taxon>
        <taxon>Chlamydomonadales</taxon>
        <taxon>Haematococcaceae</taxon>
        <taxon>Haematococcus</taxon>
    </lineage>
</organism>
<feature type="region of interest" description="Disordered" evidence="1">
    <location>
        <begin position="131"/>
        <end position="178"/>
    </location>
</feature>
<keyword evidence="3" id="KW-1185">Reference proteome</keyword>
<dbReference type="EMBL" id="BLLF01004238">
    <property type="protein sequence ID" value="GFH29205.1"/>
    <property type="molecule type" value="Genomic_DNA"/>
</dbReference>
<reference evidence="2 3" key="1">
    <citation type="submission" date="2020-02" db="EMBL/GenBank/DDBJ databases">
        <title>Draft genome sequence of Haematococcus lacustris strain NIES-144.</title>
        <authorList>
            <person name="Morimoto D."/>
            <person name="Nakagawa S."/>
            <person name="Yoshida T."/>
            <person name="Sawayama S."/>
        </authorList>
    </citation>
    <scope>NUCLEOTIDE SEQUENCE [LARGE SCALE GENOMIC DNA]</scope>
    <source>
        <strain evidence="2 3">NIES-144</strain>
    </source>
</reference>
<name>A0A6A0A994_HAELA</name>
<evidence type="ECO:0000256" key="1">
    <source>
        <dbReference type="SAM" id="MobiDB-lite"/>
    </source>
</evidence>